<evidence type="ECO:0000256" key="3">
    <source>
        <dbReference type="ARBA" id="ARBA00022801"/>
    </source>
</evidence>
<keyword evidence="1 7" id="KW-0645">Protease</keyword>
<protein>
    <submittedName>
        <fullName evidence="10">S53 family peptidase</fullName>
    </submittedName>
</protein>
<dbReference type="PANTHER" id="PTHR14218:SF15">
    <property type="entry name" value="TRIPEPTIDYL-PEPTIDASE 1"/>
    <property type="match status" value="1"/>
</dbReference>
<dbReference type="InterPro" id="IPR015366">
    <property type="entry name" value="S53_propep"/>
</dbReference>
<proteinExistence type="predicted"/>
<gene>
    <name evidence="10" type="ORF">LBW59_23865</name>
</gene>
<evidence type="ECO:0000256" key="4">
    <source>
        <dbReference type="ARBA" id="ARBA00022825"/>
    </source>
</evidence>
<dbReference type="Gene3D" id="3.40.50.200">
    <property type="entry name" value="Peptidase S8/S53 domain"/>
    <property type="match status" value="1"/>
</dbReference>
<feature type="domain" description="Peptidase S53" evidence="9">
    <location>
        <begin position="191"/>
        <end position="557"/>
    </location>
</feature>
<dbReference type="CDD" id="cd11377">
    <property type="entry name" value="Pro-peptidase_S53"/>
    <property type="match status" value="1"/>
</dbReference>
<evidence type="ECO:0000259" key="9">
    <source>
        <dbReference type="PROSITE" id="PS51695"/>
    </source>
</evidence>
<feature type="binding site" evidence="7">
    <location>
        <position position="537"/>
    </location>
    <ligand>
        <name>Ca(2+)</name>
        <dbReference type="ChEBI" id="CHEBI:29108"/>
    </ligand>
</feature>
<dbReference type="SUPFAM" id="SSF52743">
    <property type="entry name" value="Subtilisin-like"/>
    <property type="match status" value="1"/>
</dbReference>
<comment type="cofactor">
    <cofactor evidence="7">
        <name>Ca(2+)</name>
        <dbReference type="ChEBI" id="CHEBI:29108"/>
    </cofactor>
    <text evidence="7">Binds 1 Ca(2+) ion per subunit.</text>
</comment>
<feature type="binding site" evidence="7">
    <location>
        <position position="515"/>
    </location>
    <ligand>
        <name>Ca(2+)</name>
        <dbReference type="ChEBI" id="CHEBI:29108"/>
    </ligand>
</feature>
<keyword evidence="6" id="KW-0865">Zymogen</keyword>
<sequence length="1299" mass="137448">MSTNIPSGYRRLAGSERKPMPGARNVGPADSSEQISVTIMVRRRDAGEPQPHTGAKLSREEFSAKFGAAEEDMRLVEDFARSHGLEVVESHPSRRTVIVVGTVDAMSKAFGVQLHRFESPDKGSYRGREGFIHMPDDLADIVEGVFGLDNRKIGGRNTVAAPERVVPGANLRMPNHALSGVNTGDPPNTTVLTVPQIAQLYNFPSNSAAGQTIGILEMGGGYQPADIQTFFTKQGLSKPTLTDIGIDGSSNSPGGPADGEVVLDICVAGAVAQGASIAVYFAPGTQQGWVDAITRAVHPSPGDPAPSVISISWYITDGDDEATYTNRGVTKAEISAVSAAFKDAAALGITVLVACGDTGADSKVGDGHAHVQYPGSDPWITSCGGTTVGNVSGSSFTEIVWNDTFFGGSTGATGGGISDFFAVPDYQNGAGVPASVNPGGRHGRGVPDIAANASPNSGYDIWVGGSKIGGGGNGTSAVSPLYSGLIAVCNAALGQNVGFVNSLLYALNGTGVVRDIADGNNNALNGAPGYTSVGGWDACTGLGVIEGYAFLTALIARFTKAVTIVTDRSTFGEDEIAGMLKISAPAVIDAAFYVTVDGFTPAQLGITSASPTLAQLQTIAPAFAISPGISGMSIQVSGFKPELPALPAQPQRFTFIYKVVFQDTSGFTAPQTFLTVTASTQGISGQAVIELIQSPNPFMIDGPVSWLSTDLRVFQIRPGESLLGLSSVSMGSTPTDASAFIKGVINGFNNLGPFNHPFDLISTDEGSSQLELSEKVNGVPVFNFAVCRVRIHELNINATDVRVFFRIFQASTTDTNYQPTTTYLSGGTAGHKIPLLGIVNGALETIPCFAEPRVDTGSVGLDTQPDPANVQTFVADGTGAEQDFYFGCWLDINQPGQMPFPPNPANATGPFGNDRQSIQQLVRNLHQCLVAEIAYDPDPIPNGVSTGSSDKLAQRNIAIQQSDNPGSVASHRIAHTFDVKATKPALPKGWRPDELMIDWGNTPANTEATLYLPGAQVDEILNMSALMYGLTTLKKVDDHTLRCKANGMTWLPLPSGSGPNYAGLMTVDLPASVKRGQLFNIVVKQVSSGLELQPPPPLPVINTKRSRGAAGAKEGVVLHAEARRIHGAFQLTIPVSSKVHILPSEERAYSVLRWIEETVPQGDRWRAVFERYVGMVGDRVKALGGNPAQIRPSPDGSGAQRLPYPKPGPHPTLGEHVEERMSATGKVDGLIYDRFGDFDGFILDTEDGERRFHCREPEIAEVVARAWAQRVRMTVIVERDAPHRPESIVLRSPLTPYLH</sequence>
<dbReference type="EMBL" id="JAIVFG010000068">
    <property type="protein sequence ID" value="MDB0573787.1"/>
    <property type="molecule type" value="Genomic_DNA"/>
</dbReference>
<evidence type="ECO:0000256" key="5">
    <source>
        <dbReference type="ARBA" id="ARBA00022837"/>
    </source>
</evidence>
<evidence type="ECO:0000256" key="6">
    <source>
        <dbReference type="ARBA" id="ARBA00023145"/>
    </source>
</evidence>
<dbReference type="SUPFAM" id="SSF54897">
    <property type="entry name" value="Protease propeptides/inhibitors"/>
    <property type="match status" value="1"/>
</dbReference>
<evidence type="ECO:0000256" key="1">
    <source>
        <dbReference type="ARBA" id="ARBA00022670"/>
    </source>
</evidence>
<dbReference type="GO" id="GO:0004252">
    <property type="term" value="F:serine-type endopeptidase activity"/>
    <property type="evidence" value="ECO:0007669"/>
    <property type="project" value="UniProtKB-UniRule"/>
</dbReference>
<comment type="caution">
    <text evidence="10">The sequence shown here is derived from an EMBL/GenBank/DDBJ whole genome shotgun (WGS) entry which is preliminary data.</text>
</comment>
<feature type="region of interest" description="Disordered" evidence="8">
    <location>
        <begin position="1184"/>
        <end position="1213"/>
    </location>
</feature>
<feature type="binding site" evidence="7">
    <location>
        <position position="516"/>
    </location>
    <ligand>
        <name>Ca(2+)</name>
        <dbReference type="ChEBI" id="CHEBI:29108"/>
    </ligand>
</feature>
<feature type="active site" description="Charge relay system" evidence="7">
    <location>
        <position position="476"/>
    </location>
</feature>
<feature type="region of interest" description="Disordered" evidence="8">
    <location>
        <begin position="1"/>
        <end position="34"/>
    </location>
</feature>
<accession>A0AAW5ZUP1</accession>
<feature type="active site" description="Charge relay system" evidence="7">
    <location>
        <position position="260"/>
    </location>
</feature>
<dbReference type="GO" id="GO:0008240">
    <property type="term" value="F:tripeptidyl-peptidase activity"/>
    <property type="evidence" value="ECO:0007669"/>
    <property type="project" value="TreeGrafter"/>
</dbReference>
<dbReference type="PROSITE" id="PS51695">
    <property type="entry name" value="SEDOLISIN"/>
    <property type="match status" value="1"/>
</dbReference>
<keyword evidence="3 7" id="KW-0378">Hydrolase</keyword>
<dbReference type="GO" id="GO:0046872">
    <property type="term" value="F:metal ion binding"/>
    <property type="evidence" value="ECO:0007669"/>
    <property type="project" value="UniProtKB-UniRule"/>
</dbReference>
<keyword evidence="2 7" id="KW-0479">Metal-binding</keyword>
<dbReference type="InterPro" id="IPR050819">
    <property type="entry name" value="Tripeptidyl-peptidase_I"/>
</dbReference>
<evidence type="ECO:0000313" key="11">
    <source>
        <dbReference type="Proteomes" id="UP001144050"/>
    </source>
</evidence>
<evidence type="ECO:0000313" key="10">
    <source>
        <dbReference type="EMBL" id="MDB0573787.1"/>
    </source>
</evidence>
<feature type="active site" description="Charge relay system" evidence="7">
    <location>
        <position position="264"/>
    </location>
</feature>
<dbReference type="InterPro" id="IPR030400">
    <property type="entry name" value="Sedolisin_dom"/>
</dbReference>
<dbReference type="CDD" id="cd04056">
    <property type="entry name" value="Peptidases_S53"/>
    <property type="match status" value="1"/>
</dbReference>
<reference evidence="10" key="1">
    <citation type="submission" date="2021-09" db="EMBL/GenBank/DDBJ databases">
        <title>Genomic analysis of Ralstonia spp.</title>
        <authorList>
            <person name="Aburjaile F."/>
            <person name="Ariute J.C."/>
            <person name="Pais A.K.L."/>
            <person name="Albuquerque G.M.R."/>
            <person name="Silva A.M.F."/>
            <person name="Brenig B."/>
            <person name="Azevedo V."/>
            <person name="Matiuzzi M."/>
            <person name="Ramos R."/>
            <person name="Goes-Neto A."/>
            <person name="Soares S."/>
            <person name="Iseppon A.M.B."/>
            <person name="Souza E."/>
            <person name="Gama M."/>
        </authorList>
    </citation>
    <scope>NUCLEOTIDE SEQUENCE</scope>
    <source>
        <strain evidence="10">CCRMRs91</strain>
    </source>
</reference>
<dbReference type="GO" id="GO:0006508">
    <property type="term" value="P:proteolysis"/>
    <property type="evidence" value="ECO:0007669"/>
    <property type="project" value="UniProtKB-KW"/>
</dbReference>
<dbReference type="Proteomes" id="UP001144050">
    <property type="component" value="Unassembled WGS sequence"/>
</dbReference>
<dbReference type="Pfam" id="PF09286">
    <property type="entry name" value="Pro-kuma_activ"/>
    <property type="match status" value="1"/>
</dbReference>
<dbReference type="RefSeq" id="WP_271657327.1">
    <property type="nucleotide sequence ID" value="NZ_JAIVFG010000068.1"/>
</dbReference>
<name>A0AAW5ZUP1_RALSL</name>
<keyword evidence="4 7" id="KW-0720">Serine protease</keyword>
<evidence type="ECO:0000256" key="2">
    <source>
        <dbReference type="ARBA" id="ARBA00022723"/>
    </source>
</evidence>
<dbReference type="PANTHER" id="PTHR14218">
    <property type="entry name" value="PROTEASE S8 TRIPEPTIDYL PEPTIDASE I CLN2"/>
    <property type="match status" value="1"/>
</dbReference>
<keyword evidence="5 7" id="KW-0106">Calcium</keyword>
<dbReference type="SMART" id="SM00944">
    <property type="entry name" value="Pro-kuma_activ"/>
    <property type="match status" value="1"/>
</dbReference>
<feature type="binding site" evidence="7">
    <location>
        <position position="535"/>
    </location>
    <ligand>
        <name>Ca(2+)</name>
        <dbReference type="ChEBI" id="CHEBI:29108"/>
    </ligand>
</feature>
<dbReference type="InterPro" id="IPR036852">
    <property type="entry name" value="Peptidase_S8/S53_dom_sf"/>
</dbReference>
<organism evidence="10 11">
    <name type="scientific">Ralstonia solanacearum</name>
    <name type="common">Pseudomonas solanacearum</name>
    <dbReference type="NCBI Taxonomy" id="305"/>
    <lineage>
        <taxon>Bacteria</taxon>
        <taxon>Pseudomonadati</taxon>
        <taxon>Pseudomonadota</taxon>
        <taxon>Betaproteobacteria</taxon>
        <taxon>Burkholderiales</taxon>
        <taxon>Burkholderiaceae</taxon>
        <taxon>Ralstonia</taxon>
        <taxon>Ralstonia solanacearum species complex</taxon>
    </lineage>
</organism>
<evidence type="ECO:0000256" key="7">
    <source>
        <dbReference type="PROSITE-ProRule" id="PRU01032"/>
    </source>
</evidence>
<evidence type="ECO:0000256" key="8">
    <source>
        <dbReference type="SAM" id="MobiDB-lite"/>
    </source>
</evidence>